<keyword evidence="2" id="KW-0812">Transmembrane</keyword>
<protein>
    <submittedName>
        <fullName evidence="3">Uncharacterized protein</fullName>
    </submittedName>
</protein>
<evidence type="ECO:0000256" key="2">
    <source>
        <dbReference type="SAM" id="Phobius"/>
    </source>
</evidence>
<evidence type="ECO:0000313" key="3">
    <source>
        <dbReference type="EMBL" id="RUS75320.1"/>
    </source>
</evidence>
<feature type="transmembrane region" description="Helical" evidence="2">
    <location>
        <begin position="6"/>
        <end position="28"/>
    </location>
</feature>
<name>A0A433T1A0_ELYCH</name>
<keyword evidence="2" id="KW-0472">Membrane</keyword>
<feature type="compositionally biased region" description="Polar residues" evidence="1">
    <location>
        <begin position="57"/>
        <end position="72"/>
    </location>
</feature>
<keyword evidence="2" id="KW-1133">Transmembrane helix</keyword>
<evidence type="ECO:0000313" key="4">
    <source>
        <dbReference type="Proteomes" id="UP000271974"/>
    </source>
</evidence>
<proteinExistence type="predicted"/>
<keyword evidence="4" id="KW-1185">Reference proteome</keyword>
<feature type="region of interest" description="Disordered" evidence="1">
    <location>
        <begin position="46"/>
        <end position="80"/>
    </location>
</feature>
<gene>
    <name evidence="3" type="ORF">EGW08_016909</name>
</gene>
<dbReference type="EMBL" id="RQTK01000752">
    <property type="protein sequence ID" value="RUS75320.1"/>
    <property type="molecule type" value="Genomic_DNA"/>
</dbReference>
<feature type="non-terminal residue" evidence="3">
    <location>
        <position position="1"/>
    </location>
</feature>
<dbReference type="AlphaFoldDB" id="A0A433T1A0"/>
<evidence type="ECO:0000256" key="1">
    <source>
        <dbReference type="SAM" id="MobiDB-lite"/>
    </source>
</evidence>
<organism evidence="3 4">
    <name type="scientific">Elysia chlorotica</name>
    <name type="common">Eastern emerald elysia</name>
    <name type="synonym">Sea slug</name>
    <dbReference type="NCBI Taxonomy" id="188477"/>
    <lineage>
        <taxon>Eukaryota</taxon>
        <taxon>Metazoa</taxon>
        <taxon>Spiralia</taxon>
        <taxon>Lophotrochozoa</taxon>
        <taxon>Mollusca</taxon>
        <taxon>Gastropoda</taxon>
        <taxon>Heterobranchia</taxon>
        <taxon>Euthyneura</taxon>
        <taxon>Panpulmonata</taxon>
        <taxon>Sacoglossa</taxon>
        <taxon>Placobranchoidea</taxon>
        <taxon>Plakobranchidae</taxon>
        <taxon>Elysia</taxon>
    </lineage>
</organism>
<sequence>GSITAIVLTLVAVVLVVLLLGLVARCYYYKKKTYFDISALLEPTKSAANDKNEPRKPSQQPLDSSGTDNSETPLLRPNNEIQHQAKTTSLLAPVDLVCEPKADGPAILKTDHTIGFDSEDTIRLGINDTIRFDTKNPAVLKTNDTICLEI</sequence>
<dbReference type="Proteomes" id="UP000271974">
    <property type="component" value="Unassembled WGS sequence"/>
</dbReference>
<reference evidence="3 4" key="1">
    <citation type="submission" date="2019-01" db="EMBL/GenBank/DDBJ databases">
        <title>A draft genome assembly of the solar-powered sea slug Elysia chlorotica.</title>
        <authorList>
            <person name="Cai H."/>
            <person name="Li Q."/>
            <person name="Fang X."/>
            <person name="Li J."/>
            <person name="Curtis N.E."/>
            <person name="Altenburger A."/>
            <person name="Shibata T."/>
            <person name="Feng M."/>
            <person name="Maeda T."/>
            <person name="Schwartz J.A."/>
            <person name="Shigenobu S."/>
            <person name="Lundholm N."/>
            <person name="Nishiyama T."/>
            <person name="Yang H."/>
            <person name="Hasebe M."/>
            <person name="Li S."/>
            <person name="Pierce S.K."/>
            <person name="Wang J."/>
        </authorList>
    </citation>
    <scope>NUCLEOTIDE SEQUENCE [LARGE SCALE GENOMIC DNA]</scope>
    <source>
        <strain evidence="3">EC2010</strain>
        <tissue evidence="3">Whole organism of an adult</tissue>
    </source>
</reference>
<comment type="caution">
    <text evidence="3">The sequence shown here is derived from an EMBL/GenBank/DDBJ whole genome shotgun (WGS) entry which is preliminary data.</text>
</comment>
<accession>A0A433T1A0</accession>
<feature type="non-terminal residue" evidence="3">
    <location>
        <position position="150"/>
    </location>
</feature>